<evidence type="ECO:0000259" key="11">
    <source>
        <dbReference type="Pfam" id="PF12323"/>
    </source>
</evidence>
<dbReference type="GO" id="GO:0032196">
    <property type="term" value="P:transposition"/>
    <property type="evidence" value="ECO:0007669"/>
    <property type="project" value="UniProtKB-KW"/>
</dbReference>
<organism evidence="12 13">
    <name type="scientific">candidate division MSBL1 archaeon SCGC-AAA261F17</name>
    <dbReference type="NCBI Taxonomy" id="1698274"/>
    <lineage>
        <taxon>Archaea</taxon>
        <taxon>Methanobacteriati</taxon>
        <taxon>Methanobacteriota</taxon>
        <taxon>candidate division MSBL1</taxon>
    </lineage>
</organism>
<feature type="domain" description="Transposase putative helix-turn-helix" evidence="11">
    <location>
        <begin position="1"/>
        <end position="39"/>
    </location>
</feature>
<reference evidence="12 13" key="1">
    <citation type="journal article" date="2016" name="Sci. Rep.">
        <title>Metabolic traits of an uncultured archaeal lineage -MSBL1- from brine pools of the Red Sea.</title>
        <authorList>
            <person name="Mwirichia R."/>
            <person name="Alam I."/>
            <person name="Rashid M."/>
            <person name="Vinu M."/>
            <person name="Ba-Alawi W."/>
            <person name="Anthony Kamau A."/>
            <person name="Kamanda Ngugi D."/>
            <person name="Goker M."/>
            <person name="Klenk H.P."/>
            <person name="Bajic V."/>
            <person name="Stingl U."/>
        </authorList>
    </citation>
    <scope>NUCLEOTIDE SEQUENCE [LARGE SCALE GENOMIC DNA]</scope>
    <source>
        <strain evidence="12">SCGC-AAA261F17</strain>
    </source>
</reference>
<evidence type="ECO:0000256" key="6">
    <source>
        <dbReference type="ARBA" id="ARBA00023125"/>
    </source>
</evidence>
<keyword evidence="4" id="KW-0479">Metal-binding</keyword>
<dbReference type="GO" id="GO:0003677">
    <property type="term" value="F:DNA binding"/>
    <property type="evidence" value="ECO:0007669"/>
    <property type="project" value="UniProtKB-KW"/>
</dbReference>
<protein>
    <submittedName>
        <fullName evidence="12">Transposase</fullName>
    </submittedName>
</protein>
<keyword evidence="3" id="KW-0815">Transposition</keyword>
<keyword evidence="7" id="KW-0233">DNA recombination</keyword>
<dbReference type="Pfam" id="PF01385">
    <property type="entry name" value="OrfB_IS605"/>
    <property type="match status" value="1"/>
</dbReference>
<keyword evidence="5" id="KW-0862">Zinc</keyword>
<feature type="domain" description="Cas12f1-like TNB" evidence="10">
    <location>
        <begin position="290"/>
        <end position="319"/>
    </location>
</feature>
<sequence>MKYTYKFRLYPTQEQEVKLGETLELCRRTYNRFLSQINETDEIPKRTNLQFQLPEMKKRDSDLKQVYSKVLQMVLYQLYSNLRSLSKLKKNGRKIGRLRYKDKGWFKTFTYNQSGFKIIKTNNRLDKLHLSKIGDIPIRVHREIEGKIKQITIKRTNSGKWFACICVEKRPQQEKSIKSAIGIDVGITYFATDSDGRQIENPHNLEKSLGRLRKEQQKLSRKRKGSENYEKQRKKVAKLHEKIKNQRDDFLHKLSRHYVDNYDLIAVEDLNVKEMIGNNHLSRYISDASWSKFVRYLSYKAESAGKVVVKVDPKGTSQEHKHGELDRDYNASLNILERGMKEIGMGRAESTLVETEPLLHLSSQDVITGQVQSSKQEAHAKA</sequence>
<dbReference type="InterPro" id="IPR021027">
    <property type="entry name" value="Transposase_put_HTH"/>
</dbReference>
<dbReference type="GO" id="GO:0006310">
    <property type="term" value="P:DNA recombination"/>
    <property type="evidence" value="ECO:0007669"/>
    <property type="project" value="UniProtKB-KW"/>
</dbReference>
<dbReference type="InterPro" id="IPR051399">
    <property type="entry name" value="RNA-guided_DNA_endo/Transpos"/>
</dbReference>
<evidence type="ECO:0000256" key="8">
    <source>
        <dbReference type="SAM" id="MobiDB-lite"/>
    </source>
</evidence>
<keyword evidence="13" id="KW-1185">Reference proteome</keyword>
<dbReference type="PANTHER" id="PTHR30405">
    <property type="entry name" value="TRANSPOSASE"/>
    <property type="match status" value="1"/>
</dbReference>
<dbReference type="Proteomes" id="UP000070035">
    <property type="component" value="Unassembled WGS sequence"/>
</dbReference>
<evidence type="ECO:0000256" key="1">
    <source>
        <dbReference type="ARBA" id="ARBA00008761"/>
    </source>
</evidence>
<feature type="region of interest" description="Disordered" evidence="8">
    <location>
        <begin position="212"/>
        <end position="232"/>
    </location>
</feature>
<comment type="similarity">
    <text evidence="2">In the N-terminal section; belongs to the transposase 2 family.</text>
</comment>
<feature type="domain" description="Probable transposase IS891/IS1136/IS1341" evidence="9">
    <location>
        <begin position="165"/>
        <end position="277"/>
    </location>
</feature>
<name>A0A133V5R3_9EURY</name>
<accession>A0A133V5R3</accession>
<dbReference type="PANTHER" id="PTHR30405:SF11">
    <property type="entry name" value="RNA-GUIDED DNA ENDONUCLEASE RV2885C-RELATED"/>
    <property type="match status" value="1"/>
</dbReference>
<dbReference type="Pfam" id="PF07282">
    <property type="entry name" value="Cas12f1-like_TNB"/>
    <property type="match status" value="1"/>
</dbReference>
<evidence type="ECO:0000259" key="9">
    <source>
        <dbReference type="Pfam" id="PF01385"/>
    </source>
</evidence>
<dbReference type="AlphaFoldDB" id="A0A133V5R3"/>
<dbReference type="Pfam" id="PF12323">
    <property type="entry name" value="HTH_OrfB_IS605"/>
    <property type="match status" value="1"/>
</dbReference>
<dbReference type="InterPro" id="IPR010095">
    <property type="entry name" value="Cas12f1-like_TNB"/>
</dbReference>
<evidence type="ECO:0000256" key="4">
    <source>
        <dbReference type="ARBA" id="ARBA00022723"/>
    </source>
</evidence>
<keyword evidence="6" id="KW-0238">DNA-binding</keyword>
<dbReference type="EMBL" id="LHXY01000028">
    <property type="protein sequence ID" value="KXB01757.1"/>
    <property type="molecule type" value="Genomic_DNA"/>
</dbReference>
<dbReference type="NCBIfam" id="TIGR01766">
    <property type="entry name" value="IS200/IS605 family accessory protein TnpB-like domain"/>
    <property type="match status" value="1"/>
</dbReference>
<dbReference type="GO" id="GO:0046872">
    <property type="term" value="F:metal ion binding"/>
    <property type="evidence" value="ECO:0007669"/>
    <property type="project" value="UniProtKB-KW"/>
</dbReference>
<evidence type="ECO:0000259" key="10">
    <source>
        <dbReference type="Pfam" id="PF07282"/>
    </source>
</evidence>
<evidence type="ECO:0000256" key="7">
    <source>
        <dbReference type="ARBA" id="ARBA00023172"/>
    </source>
</evidence>
<evidence type="ECO:0000313" key="12">
    <source>
        <dbReference type="EMBL" id="KXB01757.1"/>
    </source>
</evidence>
<evidence type="ECO:0000256" key="3">
    <source>
        <dbReference type="ARBA" id="ARBA00022578"/>
    </source>
</evidence>
<dbReference type="NCBIfam" id="NF040570">
    <property type="entry name" value="guided_TnpB"/>
    <property type="match status" value="1"/>
</dbReference>
<evidence type="ECO:0000313" key="13">
    <source>
        <dbReference type="Proteomes" id="UP000070035"/>
    </source>
</evidence>
<comment type="similarity">
    <text evidence="1">In the C-terminal section; belongs to the transposase 35 family.</text>
</comment>
<proteinExistence type="inferred from homology"/>
<evidence type="ECO:0000256" key="2">
    <source>
        <dbReference type="ARBA" id="ARBA00011044"/>
    </source>
</evidence>
<comment type="caution">
    <text evidence="12">The sequence shown here is derived from an EMBL/GenBank/DDBJ whole genome shotgun (WGS) entry which is preliminary data.</text>
</comment>
<evidence type="ECO:0000256" key="5">
    <source>
        <dbReference type="ARBA" id="ARBA00022833"/>
    </source>
</evidence>
<gene>
    <name evidence="12" type="ORF">AKJ44_02180</name>
</gene>
<dbReference type="InterPro" id="IPR001959">
    <property type="entry name" value="Transposase"/>
</dbReference>